<comment type="caution">
    <text evidence="3">The sequence shown here is derived from an EMBL/GenBank/DDBJ whole genome shotgun (WGS) entry which is preliminary data.</text>
</comment>
<accession>A0A1V2H3U6</accession>
<protein>
    <submittedName>
        <fullName evidence="3">Transporter</fullName>
    </submittedName>
</protein>
<comment type="similarity">
    <text evidence="1">Belongs to the UPF0065 (bug) family.</text>
</comment>
<dbReference type="PANTHER" id="PTHR42928">
    <property type="entry name" value="TRICARBOXYLATE-BINDING PROTEIN"/>
    <property type="match status" value="1"/>
</dbReference>
<reference evidence="3 4" key="1">
    <citation type="submission" date="2016-10" db="EMBL/GenBank/DDBJ databases">
        <title>Draft Genome sequence of Roseomonas sp. strain M3.</title>
        <authorList>
            <person name="Subhash Y."/>
            <person name="Lee S."/>
        </authorList>
    </citation>
    <scope>NUCLEOTIDE SEQUENCE [LARGE SCALE GENOMIC DNA]</scope>
    <source>
        <strain evidence="3 4">M3</strain>
    </source>
</reference>
<dbReference type="PANTHER" id="PTHR42928:SF5">
    <property type="entry name" value="BLR1237 PROTEIN"/>
    <property type="match status" value="1"/>
</dbReference>
<sequence length="325" mass="33921">MSNAISRRGVMAAGLALAPMGLRAQEGNFPTRPVTLINAYPPGGVTDTATRVLAERMGQVLGQNVVVDNRPGGATSPASTAVATAKPDGYTLLMGSPTLAINPALQPALTPRAPQKELVAIAMGYRTPMVLHLHPSVPAKTLPEFIAYAKAHLGEINFGSSGIGAVNHLCMELLRARTGLDMVHVPYRGGVQALMDLRSGRLQAMFSAALEAAPPITEGVTRGLAVSSAQRLALLPDLPPVGETVPGFDVAFWQGLFAPAGTPAPVLARLEAAMLAATRDQALVQRLATQGVSVLPEDGAQLTALLARETTTWSTLIRDAGIRPE</sequence>
<dbReference type="EMBL" id="MLCO01000079">
    <property type="protein sequence ID" value="ONG54802.1"/>
    <property type="molecule type" value="Genomic_DNA"/>
</dbReference>
<dbReference type="SUPFAM" id="SSF53850">
    <property type="entry name" value="Periplasmic binding protein-like II"/>
    <property type="match status" value="1"/>
</dbReference>
<keyword evidence="4" id="KW-1185">Reference proteome</keyword>
<dbReference type="RefSeq" id="WP_076957191.1">
    <property type="nucleotide sequence ID" value="NZ_MLCO01000079.1"/>
</dbReference>
<dbReference type="Gene3D" id="3.40.190.10">
    <property type="entry name" value="Periplasmic binding protein-like II"/>
    <property type="match status" value="1"/>
</dbReference>
<feature type="chain" id="PRO_5013251286" evidence="2">
    <location>
        <begin position="25"/>
        <end position="325"/>
    </location>
</feature>
<organism evidence="3 4">
    <name type="scientific">Teichococcus deserti</name>
    <dbReference type="NCBI Taxonomy" id="1817963"/>
    <lineage>
        <taxon>Bacteria</taxon>
        <taxon>Pseudomonadati</taxon>
        <taxon>Pseudomonadota</taxon>
        <taxon>Alphaproteobacteria</taxon>
        <taxon>Acetobacterales</taxon>
        <taxon>Roseomonadaceae</taxon>
        <taxon>Roseomonas</taxon>
    </lineage>
</organism>
<evidence type="ECO:0000256" key="1">
    <source>
        <dbReference type="ARBA" id="ARBA00006987"/>
    </source>
</evidence>
<dbReference type="Pfam" id="PF03401">
    <property type="entry name" value="TctC"/>
    <property type="match status" value="1"/>
</dbReference>
<dbReference type="InterPro" id="IPR042100">
    <property type="entry name" value="Bug_dom1"/>
</dbReference>
<dbReference type="OrthoDB" id="7249444at2"/>
<dbReference type="Gene3D" id="3.40.190.150">
    <property type="entry name" value="Bordetella uptake gene, domain 1"/>
    <property type="match status" value="1"/>
</dbReference>
<dbReference type="AlphaFoldDB" id="A0A1V2H3U6"/>
<name>A0A1V2H3U6_9PROT</name>
<proteinExistence type="inferred from homology"/>
<evidence type="ECO:0000313" key="4">
    <source>
        <dbReference type="Proteomes" id="UP000188879"/>
    </source>
</evidence>
<dbReference type="InterPro" id="IPR005064">
    <property type="entry name" value="BUG"/>
</dbReference>
<evidence type="ECO:0000256" key="2">
    <source>
        <dbReference type="SAM" id="SignalP"/>
    </source>
</evidence>
<keyword evidence="2" id="KW-0732">Signal</keyword>
<feature type="signal peptide" evidence="2">
    <location>
        <begin position="1"/>
        <end position="24"/>
    </location>
</feature>
<dbReference type="PIRSF" id="PIRSF017082">
    <property type="entry name" value="YflP"/>
    <property type="match status" value="1"/>
</dbReference>
<evidence type="ECO:0000313" key="3">
    <source>
        <dbReference type="EMBL" id="ONG54802.1"/>
    </source>
</evidence>
<gene>
    <name evidence="3" type="ORF">BKE38_09875</name>
</gene>
<dbReference type="Proteomes" id="UP000188879">
    <property type="component" value="Unassembled WGS sequence"/>
</dbReference>